<dbReference type="Pfam" id="PF20062">
    <property type="entry name" value="DUF6461"/>
    <property type="match status" value="1"/>
</dbReference>
<dbReference type="OrthoDB" id="3283992at2"/>
<evidence type="ECO:0000313" key="1">
    <source>
        <dbReference type="EMBL" id="SEG92222.1"/>
    </source>
</evidence>
<dbReference type="InterPro" id="IPR045592">
    <property type="entry name" value="DUF6461"/>
</dbReference>
<evidence type="ECO:0000313" key="2">
    <source>
        <dbReference type="Proteomes" id="UP000236732"/>
    </source>
</evidence>
<proteinExistence type="predicted"/>
<dbReference type="SMART" id="SM00248">
    <property type="entry name" value="ANK"/>
    <property type="match status" value="2"/>
</dbReference>
<dbReference type="Gene3D" id="1.25.40.20">
    <property type="entry name" value="Ankyrin repeat-containing domain"/>
    <property type="match status" value="1"/>
</dbReference>
<name>A0A1H6E3K9_9ACTN</name>
<dbReference type="EMBL" id="FNVT01000007">
    <property type="protein sequence ID" value="SEG92222.1"/>
    <property type="molecule type" value="Genomic_DNA"/>
</dbReference>
<protein>
    <submittedName>
        <fullName evidence="1">Ankyrin repeat-containing protein</fullName>
    </submittedName>
</protein>
<dbReference type="AlphaFoldDB" id="A0A1H6E3K9"/>
<dbReference type="Pfam" id="PF12796">
    <property type="entry name" value="Ank_2"/>
    <property type="match status" value="1"/>
</dbReference>
<dbReference type="Proteomes" id="UP000236732">
    <property type="component" value="Unassembled WGS sequence"/>
</dbReference>
<sequence>MTAADWSDLMPRWEDVALVRARLDAGADPNNDLYQPPLHAAAESGSPEVVAELAGRVDDIDAEWEGRSALWLAVFNDCPDNVRALVAAGADPWRPMMAGWSPGRLSLAGPTPGLFFPFPPGHARLTEAETAAVVEADRLIGVLSDTPSEGFSLACVRGISAAEAARRLAAEPVGAEELEEIMFDPTDDEAQPILGFTDVPGGCVVSQEYSYLASTPGVMKALSAGTVAYGMFANAKSGDQTSVYRDGEVVAWDFHAGGIGAPADSAEEVLLNYLYDGLTYAYCHAAAGLRPTGNVAITNPDTYLRLPEHDYWS</sequence>
<dbReference type="InterPro" id="IPR002110">
    <property type="entry name" value="Ankyrin_rpt"/>
</dbReference>
<organism evidence="1 2">
    <name type="scientific">Nonomuraea solani</name>
    <dbReference type="NCBI Taxonomy" id="1144553"/>
    <lineage>
        <taxon>Bacteria</taxon>
        <taxon>Bacillati</taxon>
        <taxon>Actinomycetota</taxon>
        <taxon>Actinomycetes</taxon>
        <taxon>Streptosporangiales</taxon>
        <taxon>Streptosporangiaceae</taxon>
        <taxon>Nonomuraea</taxon>
    </lineage>
</organism>
<dbReference type="InterPro" id="IPR036770">
    <property type="entry name" value="Ankyrin_rpt-contain_sf"/>
</dbReference>
<reference evidence="1 2" key="1">
    <citation type="submission" date="2016-10" db="EMBL/GenBank/DDBJ databases">
        <authorList>
            <person name="de Groot N.N."/>
        </authorList>
    </citation>
    <scope>NUCLEOTIDE SEQUENCE [LARGE SCALE GENOMIC DNA]</scope>
    <source>
        <strain evidence="1 2">CGMCC 4.7037</strain>
    </source>
</reference>
<accession>A0A1H6E3K9</accession>
<dbReference type="RefSeq" id="WP_103958810.1">
    <property type="nucleotide sequence ID" value="NZ_FNVT01000007.1"/>
</dbReference>
<keyword evidence="2" id="KW-1185">Reference proteome</keyword>
<gene>
    <name evidence="1" type="ORF">SAMN05444920_107476</name>
</gene>
<dbReference type="SUPFAM" id="SSF48403">
    <property type="entry name" value="Ankyrin repeat"/>
    <property type="match status" value="1"/>
</dbReference>